<name>D7FQM1_ECTSI</name>
<dbReference type="OrthoDB" id="2659442at2759"/>
<organism evidence="1 2">
    <name type="scientific">Ectocarpus siliculosus</name>
    <name type="common">Brown alga</name>
    <name type="synonym">Conferva siliculosa</name>
    <dbReference type="NCBI Taxonomy" id="2880"/>
    <lineage>
        <taxon>Eukaryota</taxon>
        <taxon>Sar</taxon>
        <taxon>Stramenopiles</taxon>
        <taxon>Ochrophyta</taxon>
        <taxon>PX clade</taxon>
        <taxon>Phaeophyceae</taxon>
        <taxon>Ectocarpales</taxon>
        <taxon>Ectocarpaceae</taxon>
        <taxon>Ectocarpus</taxon>
    </lineage>
</organism>
<accession>D7FQM1</accession>
<evidence type="ECO:0000313" key="1">
    <source>
        <dbReference type="EMBL" id="CBJ30616.1"/>
    </source>
</evidence>
<evidence type="ECO:0000313" key="2">
    <source>
        <dbReference type="Proteomes" id="UP000002630"/>
    </source>
</evidence>
<dbReference type="AlphaFoldDB" id="D7FQM1"/>
<protein>
    <submittedName>
        <fullName evidence="1">Uncharacterized protein</fullName>
    </submittedName>
</protein>
<keyword evidence="2" id="KW-1185">Reference proteome</keyword>
<sequence length="287" mass="31377">MRLGGQSLLHALHKAAGFPGATTVYAKIRERSMKFALCASADVECLTAAITANLERFVSLYKGEKRVIILQMDELATEQRARYDQEGDNIVGLCVQCTPRKNTKFGGVSSVEEIAGMLDKGECHIGHQHTVISGAALGDRPYHAVPLLAFAVCNEPNPLQQQLALRTILDVWNSNPAFGNTLGPIVLVCSDGDAVRRKVLHDLTSGGTSDVLNVFKLMDKTTSVEGLMQCFDLKHCAKRYRTKDISKKGVRVSGGLALNRDTYPELFRVHDGNPEATYDALFNPDDT</sequence>
<reference evidence="1 2" key="1">
    <citation type="journal article" date="2010" name="Nature">
        <title>The Ectocarpus genome and the independent evolution of multicellularity in brown algae.</title>
        <authorList>
            <person name="Cock J.M."/>
            <person name="Sterck L."/>
            <person name="Rouze P."/>
            <person name="Scornet D."/>
            <person name="Allen A.E."/>
            <person name="Amoutzias G."/>
            <person name="Anthouard V."/>
            <person name="Artiguenave F."/>
            <person name="Aury J.M."/>
            <person name="Badger J.H."/>
            <person name="Beszteri B."/>
            <person name="Billiau K."/>
            <person name="Bonnet E."/>
            <person name="Bothwell J.H."/>
            <person name="Bowler C."/>
            <person name="Boyen C."/>
            <person name="Brownlee C."/>
            <person name="Carrano C.J."/>
            <person name="Charrier B."/>
            <person name="Cho G.Y."/>
            <person name="Coelho S.M."/>
            <person name="Collen J."/>
            <person name="Corre E."/>
            <person name="Da Silva C."/>
            <person name="Delage L."/>
            <person name="Delaroque N."/>
            <person name="Dittami S.M."/>
            <person name="Doulbeau S."/>
            <person name="Elias M."/>
            <person name="Farnham G."/>
            <person name="Gachon C.M."/>
            <person name="Gschloessl B."/>
            <person name="Heesch S."/>
            <person name="Jabbari K."/>
            <person name="Jubin C."/>
            <person name="Kawai H."/>
            <person name="Kimura K."/>
            <person name="Kloareg B."/>
            <person name="Kupper F.C."/>
            <person name="Lang D."/>
            <person name="Le Bail A."/>
            <person name="Leblanc C."/>
            <person name="Lerouge P."/>
            <person name="Lohr M."/>
            <person name="Lopez P.J."/>
            <person name="Martens C."/>
            <person name="Maumus F."/>
            <person name="Michel G."/>
            <person name="Miranda-Saavedra D."/>
            <person name="Morales J."/>
            <person name="Moreau H."/>
            <person name="Motomura T."/>
            <person name="Nagasato C."/>
            <person name="Napoli C.A."/>
            <person name="Nelson D.R."/>
            <person name="Nyvall-Collen P."/>
            <person name="Peters A.F."/>
            <person name="Pommier C."/>
            <person name="Potin P."/>
            <person name="Poulain J."/>
            <person name="Quesneville H."/>
            <person name="Read B."/>
            <person name="Rensing S.A."/>
            <person name="Ritter A."/>
            <person name="Rousvoal S."/>
            <person name="Samanta M."/>
            <person name="Samson G."/>
            <person name="Schroeder D.C."/>
            <person name="Segurens B."/>
            <person name="Strittmatter M."/>
            <person name="Tonon T."/>
            <person name="Tregear J.W."/>
            <person name="Valentin K."/>
            <person name="von Dassow P."/>
            <person name="Yamagishi T."/>
            <person name="Van de Peer Y."/>
            <person name="Wincker P."/>
        </authorList>
    </citation>
    <scope>NUCLEOTIDE SEQUENCE [LARGE SCALE GENOMIC DNA]</scope>
    <source>
        <strain evidence="2">Ec32 / CCAP1310/4</strain>
    </source>
</reference>
<dbReference type="Proteomes" id="UP000002630">
    <property type="component" value="Unassembled WGS sequence"/>
</dbReference>
<proteinExistence type="predicted"/>
<dbReference type="InParanoid" id="D7FQM1"/>
<gene>
    <name evidence="1" type="ORF">Esi_0204_0023</name>
</gene>
<dbReference type="EMBL" id="FN649760">
    <property type="protein sequence ID" value="CBJ30616.1"/>
    <property type="molecule type" value="Genomic_DNA"/>
</dbReference>